<proteinExistence type="predicted"/>
<dbReference type="Proteomes" id="UP000309997">
    <property type="component" value="Unassembled WGS sequence"/>
</dbReference>
<dbReference type="EMBL" id="RCHU02000008">
    <property type="protein sequence ID" value="KAL3581371.1"/>
    <property type="molecule type" value="Genomic_DNA"/>
</dbReference>
<evidence type="ECO:0000313" key="2">
    <source>
        <dbReference type="Proteomes" id="UP000309997"/>
    </source>
</evidence>
<reference evidence="1 2" key="1">
    <citation type="journal article" date="2024" name="Plant Biotechnol. J.">
        <title>Genome and CRISPR/Cas9 system of a widespread forest tree (Populus alba) in the world.</title>
        <authorList>
            <person name="Liu Y.J."/>
            <person name="Jiang P.F."/>
            <person name="Han X.M."/>
            <person name="Li X.Y."/>
            <person name="Wang H.M."/>
            <person name="Wang Y.J."/>
            <person name="Wang X.X."/>
            <person name="Zeng Q.Y."/>
        </authorList>
    </citation>
    <scope>NUCLEOTIDE SEQUENCE [LARGE SCALE GENOMIC DNA]</scope>
    <source>
        <strain evidence="2">cv. PAL-ZL1</strain>
    </source>
</reference>
<evidence type="ECO:0000313" key="1">
    <source>
        <dbReference type="EMBL" id="KAL3581371.1"/>
    </source>
</evidence>
<protein>
    <submittedName>
        <fullName evidence="1">Uncharacterized protein</fullName>
    </submittedName>
</protein>
<sequence>MKVEVHIVSRELIKPSSPTVQNKKPHKLSLLDQLTPATYSTVIFFYHMHDVNSDDITRTRIDHCKKSLSETLNIFYPFSGRVRDNLFIDSFNEGVPYIEARVNCRMSDFLKHSEIESLNRLLPCQPFAKEDVEAPPVALQMNVFTCGGMAVAGAASHKIVDGATSKALFSTWASVTRGDCNSIKQPDLEQASLFFPPRNSIPQNHVSLMETLWFTKGNYITRRFVFSAKAIATLRAMATAGRPDAKTSRIQALTCFIWKSFMAASRAISGSPKPSILVEAVDLRSRTKPPMSYDSIGNAFWWATALVNPMGTNTELPELANMLNGVTALFDSDYTETLQGEDGFETMSEYCNQLEELFSLEKPDIFAFTCWSYFGFTKTNFGWGEPSWELNKLSIRFESLPFQSELYVHRPGVPSIEARVNCPLFDFLKHFEIESLNHFLPFQPYSKEDMNAPLMSIQVSRFTCGGMAVGFAASHKLVDGATFKAFLTALTFISRGDCNDVKQPAFEQASLLFPPRNSLPQNHLSLMETLWFTEGNYITRRFVFNPKAIAMLRAKAKAGRPDAKPTRIQTLTCFVWKCCMAASKVISGSPKPSILVEAVDLRSRTKPPISDTSTGNVFWWATALVNPMGTKTELPELVNKLNEATALFDSDNYTQTLQGEEGFKTMSEYCNQLEELFSLEKPDIFAVTSWCNSGFTKTNFGWGEPIWAGHMGKAGSAFKNLTMFIETKVMGRNPGPVMY</sequence>
<organism evidence="1 2">
    <name type="scientific">Populus alba</name>
    <name type="common">White poplar</name>
    <dbReference type="NCBI Taxonomy" id="43335"/>
    <lineage>
        <taxon>Eukaryota</taxon>
        <taxon>Viridiplantae</taxon>
        <taxon>Streptophyta</taxon>
        <taxon>Embryophyta</taxon>
        <taxon>Tracheophyta</taxon>
        <taxon>Spermatophyta</taxon>
        <taxon>Magnoliopsida</taxon>
        <taxon>eudicotyledons</taxon>
        <taxon>Gunneridae</taxon>
        <taxon>Pentapetalae</taxon>
        <taxon>rosids</taxon>
        <taxon>fabids</taxon>
        <taxon>Malpighiales</taxon>
        <taxon>Salicaceae</taxon>
        <taxon>Saliceae</taxon>
        <taxon>Populus</taxon>
    </lineage>
</organism>
<accession>A0ACC4BT46</accession>
<gene>
    <name evidence="1" type="ORF">D5086_015703</name>
</gene>
<comment type="caution">
    <text evidence="1">The sequence shown here is derived from an EMBL/GenBank/DDBJ whole genome shotgun (WGS) entry which is preliminary data.</text>
</comment>
<name>A0ACC4BT46_POPAL</name>
<keyword evidence="2" id="KW-1185">Reference proteome</keyword>